<proteinExistence type="predicted"/>
<gene>
    <name evidence="1" type="ORF">AWW68_00225</name>
</gene>
<comment type="caution">
    <text evidence="1">The sequence shown here is derived from an EMBL/GenBank/DDBJ whole genome shotgun (WGS) entry which is preliminary data.</text>
</comment>
<reference evidence="1 2" key="1">
    <citation type="submission" date="2016-01" db="EMBL/GenBank/DDBJ databases">
        <title>Genome sequencing of Roseivirga spongicola UST030701-084.</title>
        <authorList>
            <person name="Selvaratnam C."/>
            <person name="Thevarajoo S."/>
            <person name="Goh K.M."/>
            <person name="Ee R."/>
            <person name="Chan K.-G."/>
            <person name="Chong C.S."/>
        </authorList>
    </citation>
    <scope>NUCLEOTIDE SEQUENCE [LARGE SCALE GENOMIC DNA]</scope>
    <source>
        <strain evidence="1 2">UST030701-084</strain>
    </source>
</reference>
<dbReference type="AlphaFoldDB" id="A0A150XEV2"/>
<dbReference type="RefSeq" id="WP_068215373.1">
    <property type="nucleotide sequence ID" value="NZ_CP139724.1"/>
</dbReference>
<keyword evidence="2" id="KW-1185">Reference proteome</keyword>
<evidence type="ECO:0000313" key="2">
    <source>
        <dbReference type="Proteomes" id="UP000075606"/>
    </source>
</evidence>
<protein>
    <submittedName>
        <fullName evidence="1">Uncharacterized protein</fullName>
    </submittedName>
</protein>
<sequence length="83" mass="10092">MNRQYQNRIPDEETIRSYPALPLAAIKWLRETRGWSLSESKEFFENYRKTTGKMTYGYIFDGKKLPEKVFEETAWVWDQDYNE</sequence>
<evidence type="ECO:0000313" key="1">
    <source>
        <dbReference type="EMBL" id="KYG77230.1"/>
    </source>
</evidence>
<name>A0A150XEV2_9BACT</name>
<dbReference type="EMBL" id="LRPC01000001">
    <property type="protein sequence ID" value="KYG77230.1"/>
    <property type="molecule type" value="Genomic_DNA"/>
</dbReference>
<accession>A0A150XEV2</accession>
<dbReference type="Proteomes" id="UP000075606">
    <property type="component" value="Unassembled WGS sequence"/>
</dbReference>
<organism evidence="1 2">
    <name type="scientific">Roseivirga spongicola</name>
    <dbReference type="NCBI Taxonomy" id="333140"/>
    <lineage>
        <taxon>Bacteria</taxon>
        <taxon>Pseudomonadati</taxon>
        <taxon>Bacteroidota</taxon>
        <taxon>Cytophagia</taxon>
        <taxon>Cytophagales</taxon>
        <taxon>Roseivirgaceae</taxon>
        <taxon>Roseivirga</taxon>
    </lineage>
</organism>